<organism evidence="1 2">
    <name type="scientific">Caenorhabditis remanei</name>
    <name type="common">Caenorhabditis vulgaris</name>
    <dbReference type="NCBI Taxonomy" id="31234"/>
    <lineage>
        <taxon>Eukaryota</taxon>
        <taxon>Metazoa</taxon>
        <taxon>Ecdysozoa</taxon>
        <taxon>Nematoda</taxon>
        <taxon>Chromadorea</taxon>
        <taxon>Rhabditida</taxon>
        <taxon>Rhabditina</taxon>
        <taxon>Rhabditomorpha</taxon>
        <taxon>Rhabditoidea</taxon>
        <taxon>Rhabditidae</taxon>
        <taxon>Peloderinae</taxon>
        <taxon>Caenorhabditis</taxon>
    </lineage>
</organism>
<sequence length="108" mass="12714">MLDKLPLEIFCMINAKVDIIGRASLRKVSKTLRKNMLHSRAHHEDVQLDLTKKRITLTVDSLKITWRWLCRSTELKVDGRKWKTRPMNFIESSTNGYGNSFFLTEYNN</sequence>
<name>A0A6A5G3A5_CAERE</name>
<proteinExistence type="predicted"/>
<accession>A0A6A5G3A5</accession>
<dbReference type="CTD" id="9817408"/>
<evidence type="ECO:0000313" key="2">
    <source>
        <dbReference type="Proteomes" id="UP000483820"/>
    </source>
</evidence>
<reference evidence="1 2" key="1">
    <citation type="submission" date="2019-12" db="EMBL/GenBank/DDBJ databases">
        <title>Chromosome-level assembly of the Caenorhabditis remanei genome.</title>
        <authorList>
            <person name="Teterina A.A."/>
            <person name="Willis J.H."/>
            <person name="Phillips P.C."/>
        </authorList>
    </citation>
    <scope>NUCLEOTIDE SEQUENCE [LARGE SCALE GENOMIC DNA]</scope>
    <source>
        <strain evidence="1 2">PX506</strain>
        <tissue evidence="1">Whole organism</tissue>
    </source>
</reference>
<dbReference type="KEGG" id="crq:GCK72_025854"/>
<dbReference type="RefSeq" id="XP_003105598.2">
    <property type="nucleotide sequence ID" value="XM_003105550.2"/>
</dbReference>
<comment type="caution">
    <text evidence="1">The sequence shown here is derived from an EMBL/GenBank/DDBJ whole genome shotgun (WGS) entry which is preliminary data.</text>
</comment>
<evidence type="ECO:0008006" key="3">
    <source>
        <dbReference type="Google" id="ProtNLM"/>
    </source>
</evidence>
<dbReference type="Proteomes" id="UP000483820">
    <property type="component" value="Chromosome X"/>
</dbReference>
<protein>
    <recommendedName>
        <fullName evidence="3">F-box domain-containing protein</fullName>
    </recommendedName>
</protein>
<evidence type="ECO:0000313" key="1">
    <source>
        <dbReference type="EMBL" id="KAF1749386.1"/>
    </source>
</evidence>
<gene>
    <name evidence="1" type="ORF">GCK72_025854</name>
</gene>
<dbReference type="AlphaFoldDB" id="A0A6A5G3A5"/>
<dbReference type="GeneID" id="9817408"/>
<dbReference type="EMBL" id="WUAV01000006">
    <property type="protein sequence ID" value="KAF1749386.1"/>
    <property type="molecule type" value="Genomic_DNA"/>
</dbReference>